<dbReference type="InParanoid" id="K3X4H9"/>
<dbReference type="EnsemblProtists" id="PYU1_T012128">
    <property type="protein sequence ID" value="PYU1_T012128"/>
    <property type="gene ID" value="PYU1_G012102"/>
</dbReference>
<accession>K3X4H9</accession>
<proteinExistence type="predicted"/>
<evidence type="ECO:0000313" key="2">
    <source>
        <dbReference type="Proteomes" id="UP000019132"/>
    </source>
</evidence>
<name>K3X4H9_GLOUD</name>
<dbReference type="VEuPathDB" id="FungiDB:PYU1_G012102"/>
<sequence length="65" mass="7600">MRMWQGMKHTNANEFTTERQANYFRGAKRHHWSFIVGNVEIGSGSHEEKKEAFRLAADDAMRYPA</sequence>
<keyword evidence="2" id="KW-1185">Reference proteome</keyword>
<reference evidence="1" key="3">
    <citation type="submission" date="2015-02" db="UniProtKB">
        <authorList>
            <consortium name="EnsemblProtists"/>
        </authorList>
    </citation>
    <scope>IDENTIFICATION</scope>
    <source>
        <strain evidence="1">DAOM BR144</strain>
    </source>
</reference>
<evidence type="ECO:0000313" key="1">
    <source>
        <dbReference type="EnsemblProtists" id="PYU1_T012128"/>
    </source>
</evidence>
<evidence type="ECO:0008006" key="3">
    <source>
        <dbReference type="Google" id="ProtNLM"/>
    </source>
</evidence>
<organism evidence="1 2">
    <name type="scientific">Globisporangium ultimum (strain ATCC 200006 / CBS 805.95 / DAOM BR144)</name>
    <name type="common">Pythium ultimum</name>
    <dbReference type="NCBI Taxonomy" id="431595"/>
    <lineage>
        <taxon>Eukaryota</taxon>
        <taxon>Sar</taxon>
        <taxon>Stramenopiles</taxon>
        <taxon>Oomycota</taxon>
        <taxon>Peronosporomycetes</taxon>
        <taxon>Pythiales</taxon>
        <taxon>Pythiaceae</taxon>
        <taxon>Globisporangium</taxon>
    </lineage>
</organism>
<dbReference type="Proteomes" id="UP000019132">
    <property type="component" value="Unassembled WGS sequence"/>
</dbReference>
<reference evidence="2" key="1">
    <citation type="journal article" date="2010" name="Genome Biol.">
        <title>Genome sequence of the necrotrophic plant pathogen Pythium ultimum reveals original pathogenicity mechanisms and effector repertoire.</title>
        <authorList>
            <person name="Levesque C.A."/>
            <person name="Brouwer H."/>
            <person name="Cano L."/>
            <person name="Hamilton J.P."/>
            <person name="Holt C."/>
            <person name="Huitema E."/>
            <person name="Raffaele S."/>
            <person name="Robideau G.P."/>
            <person name="Thines M."/>
            <person name="Win J."/>
            <person name="Zerillo M.M."/>
            <person name="Beakes G.W."/>
            <person name="Boore J.L."/>
            <person name="Busam D."/>
            <person name="Dumas B."/>
            <person name="Ferriera S."/>
            <person name="Fuerstenberg S.I."/>
            <person name="Gachon C.M."/>
            <person name="Gaulin E."/>
            <person name="Govers F."/>
            <person name="Grenville-Briggs L."/>
            <person name="Horner N."/>
            <person name="Hostetler J."/>
            <person name="Jiang R.H."/>
            <person name="Johnson J."/>
            <person name="Krajaejun T."/>
            <person name="Lin H."/>
            <person name="Meijer H.J."/>
            <person name="Moore B."/>
            <person name="Morris P."/>
            <person name="Phuntmart V."/>
            <person name="Puiu D."/>
            <person name="Shetty J."/>
            <person name="Stajich J.E."/>
            <person name="Tripathy S."/>
            <person name="Wawra S."/>
            <person name="van West P."/>
            <person name="Whitty B.R."/>
            <person name="Coutinho P.M."/>
            <person name="Henrissat B."/>
            <person name="Martin F."/>
            <person name="Thomas P.D."/>
            <person name="Tyler B.M."/>
            <person name="De Vries R.P."/>
            <person name="Kamoun S."/>
            <person name="Yandell M."/>
            <person name="Tisserat N."/>
            <person name="Buell C.R."/>
        </authorList>
    </citation>
    <scope>NUCLEOTIDE SEQUENCE</scope>
    <source>
        <strain evidence="2">DAOM:BR144</strain>
    </source>
</reference>
<dbReference type="HOGENOM" id="CLU_2854589_0_0_1"/>
<dbReference type="AlphaFoldDB" id="K3X4H9"/>
<protein>
    <recommendedName>
        <fullName evidence="3">DRBM domain-containing protein</fullName>
    </recommendedName>
</protein>
<reference evidence="2" key="2">
    <citation type="submission" date="2010-04" db="EMBL/GenBank/DDBJ databases">
        <authorList>
            <person name="Buell R."/>
            <person name="Hamilton J."/>
            <person name="Hostetler J."/>
        </authorList>
    </citation>
    <scope>NUCLEOTIDE SEQUENCE [LARGE SCALE GENOMIC DNA]</scope>
    <source>
        <strain evidence="2">DAOM:BR144</strain>
    </source>
</reference>
<dbReference type="EMBL" id="GL376601">
    <property type="status" value="NOT_ANNOTATED_CDS"/>
    <property type="molecule type" value="Genomic_DNA"/>
</dbReference>